<reference evidence="2 3" key="1">
    <citation type="submission" date="2016-03" db="EMBL/GenBank/DDBJ databases">
        <title>EvidentialGene: Evidence-directed Construction of Genes on Genomes.</title>
        <authorList>
            <person name="Gilbert D.G."/>
            <person name="Choi J.-H."/>
            <person name="Mockaitis K."/>
            <person name="Colbourne J."/>
            <person name="Pfrender M."/>
        </authorList>
    </citation>
    <scope>NUCLEOTIDE SEQUENCE [LARGE SCALE GENOMIC DNA]</scope>
    <source>
        <strain evidence="2 3">Xinb3</strain>
        <tissue evidence="2">Complete organism</tissue>
    </source>
</reference>
<feature type="transmembrane region" description="Helical" evidence="1">
    <location>
        <begin position="64"/>
        <end position="81"/>
    </location>
</feature>
<dbReference type="AlphaFoldDB" id="A0A164IK83"/>
<keyword evidence="1" id="KW-0472">Membrane</keyword>
<name>A0A164IK83_9CRUS</name>
<feature type="non-terminal residue" evidence="2">
    <location>
        <position position="1"/>
    </location>
</feature>
<keyword evidence="1" id="KW-1133">Transmembrane helix</keyword>
<evidence type="ECO:0000313" key="2">
    <source>
        <dbReference type="EMBL" id="KZS01345.1"/>
    </source>
</evidence>
<keyword evidence="1" id="KW-0812">Transmembrane</keyword>
<protein>
    <submittedName>
        <fullName evidence="2">Uncharacterized protein</fullName>
    </submittedName>
</protein>
<sequence>LIFHLSGLESFWQSAFRWFFQPFLASHGHLWTLEPTELPPLSIEWPWHSVTYFAKVRFQCQVKFIVPSSLTVAIYVMVIYFK</sequence>
<proteinExistence type="predicted"/>
<comment type="caution">
    <text evidence="2">The sequence shown here is derived from an EMBL/GenBank/DDBJ whole genome shotgun (WGS) entry which is preliminary data.</text>
</comment>
<organism evidence="2 3">
    <name type="scientific">Daphnia magna</name>
    <dbReference type="NCBI Taxonomy" id="35525"/>
    <lineage>
        <taxon>Eukaryota</taxon>
        <taxon>Metazoa</taxon>
        <taxon>Ecdysozoa</taxon>
        <taxon>Arthropoda</taxon>
        <taxon>Crustacea</taxon>
        <taxon>Branchiopoda</taxon>
        <taxon>Diplostraca</taxon>
        <taxon>Cladocera</taxon>
        <taxon>Anomopoda</taxon>
        <taxon>Daphniidae</taxon>
        <taxon>Daphnia</taxon>
    </lineage>
</organism>
<accession>A0A164IK83</accession>
<evidence type="ECO:0000313" key="3">
    <source>
        <dbReference type="Proteomes" id="UP000076858"/>
    </source>
</evidence>
<keyword evidence="3" id="KW-1185">Reference proteome</keyword>
<gene>
    <name evidence="2" type="ORF">APZ42_002030</name>
</gene>
<evidence type="ECO:0000256" key="1">
    <source>
        <dbReference type="SAM" id="Phobius"/>
    </source>
</evidence>
<dbReference type="Proteomes" id="UP000076858">
    <property type="component" value="Unassembled WGS sequence"/>
</dbReference>
<dbReference type="EMBL" id="LRGB01007076">
    <property type="protein sequence ID" value="KZS01345.1"/>
    <property type="molecule type" value="Genomic_DNA"/>
</dbReference>
<dbReference type="OrthoDB" id="8121437at2759"/>